<gene>
    <name evidence="1" type="ORF">CPT_Myduc_021</name>
</gene>
<dbReference type="EMBL" id="MN098326">
    <property type="protein sequence ID" value="QFG06644.1"/>
    <property type="molecule type" value="Genomic_DNA"/>
</dbReference>
<evidence type="ECO:0000313" key="1">
    <source>
        <dbReference type="EMBL" id="QFG06644.1"/>
    </source>
</evidence>
<evidence type="ECO:0000313" key="2">
    <source>
        <dbReference type="Proteomes" id="UP000327513"/>
    </source>
</evidence>
<sequence>MKIIVPELKMRRLGGLNFGQMFTYENRMLIKVKEINKTKGVCLCANLGNGKLEFLSEETSVRHLPDAEIILK</sequence>
<keyword evidence="2" id="KW-1185">Reference proteome</keyword>
<accession>A0A5J6TAB7</accession>
<dbReference type="Proteomes" id="UP000327513">
    <property type="component" value="Segment"/>
</dbReference>
<name>A0A5J6TAB7_9CAUD</name>
<organism evidence="1 2">
    <name type="scientific">Proteus phage Myduc</name>
    <dbReference type="NCBI Taxonomy" id="2650874"/>
    <lineage>
        <taxon>Viruses</taxon>
        <taxon>Duplodnaviria</taxon>
        <taxon>Heunggongvirae</taxon>
        <taxon>Uroviricota</taxon>
        <taxon>Caudoviricetes</taxon>
        <taxon>Chaseviridae</taxon>
        <taxon>Cleopatravirinae</taxon>
        <taxon>Myducvirus</taxon>
        <taxon>Myducvirus myduc</taxon>
    </lineage>
</organism>
<protein>
    <submittedName>
        <fullName evidence="1">Uncharacterized protein</fullName>
    </submittedName>
</protein>
<reference evidence="2" key="1">
    <citation type="submission" date="2019-06" db="EMBL/GenBank/DDBJ databases">
        <title>Complete genome of Proteus mirabilis phage Myduc.</title>
        <authorList>
            <person name="Tran J.S."/>
            <person name="Lessor L."/>
            <person name="O'Leary C."/>
            <person name="Bonasera R.M."/>
            <person name="Liu M."/>
        </authorList>
    </citation>
    <scope>NUCLEOTIDE SEQUENCE [LARGE SCALE GENOMIC DNA]</scope>
</reference>
<proteinExistence type="predicted"/>